<dbReference type="AlphaFoldDB" id="A0A0M5JLU0"/>
<dbReference type="Proteomes" id="UP000067625">
    <property type="component" value="Chromosome"/>
</dbReference>
<keyword evidence="2" id="KW-1185">Reference proteome</keyword>
<accession>A0A0M5JLU0</accession>
<protein>
    <submittedName>
        <fullName evidence="1">Uncharacterized protein</fullName>
    </submittedName>
</protein>
<evidence type="ECO:0000313" key="2">
    <source>
        <dbReference type="Proteomes" id="UP000067625"/>
    </source>
</evidence>
<proteinExistence type="predicted"/>
<reference evidence="1 2" key="2">
    <citation type="journal article" date="2016" name="Int. J. Syst. Evol. Microbiol.">
        <title>Bacillus gobiensis sp. nov., isolated from a soil sample.</title>
        <authorList>
            <person name="Liu B."/>
            <person name="Liu G.H."/>
            <person name="Cetin S."/>
            <person name="Schumann P."/>
            <person name="Pan Z.Z."/>
            <person name="Chen Q.Q."/>
        </authorList>
    </citation>
    <scope>NUCLEOTIDE SEQUENCE [LARGE SCALE GENOMIC DNA]</scope>
    <source>
        <strain evidence="1 2">FJAT-4402</strain>
    </source>
</reference>
<organism evidence="1 2">
    <name type="scientific">Bacillus gobiensis</name>
    <dbReference type="NCBI Taxonomy" id="1441095"/>
    <lineage>
        <taxon>Bacteria</taxon>
        <taxon>Bacillati</taxon>
        <taxon>Bacillota</taxon>
        <taxon>Bacilli</taxon>
        <taxon>Bacillales</taxon>
        <taxon>Bacillaceae</taxon>
        <taxon>Bacillus</taxon>
    </lineage>
</organism>
<dbReference type="EMBL" id="CP012600">
    <property type="protein sequence ID" value="ALC81951.1"/>
    <property type="molecule type" value="Genomic_DNA"/>
</dbReference>
<gene>
    <name evidence="1" type="ORF">AM592_10305</name>
</gene>
<name>A0A0M5JLU0_9BACI</name>
<reference evidence="2" key="1">
    <citation type="submission" date="2015-08" db="EMBL/GenBank/DDBJ databases">
        <title>Genome sequencing project for genomic taxonomy and phylogenomics of Bacillus-like bacteria.</title>
        <authorList>
            <person name="Liu B."/>
            <person name="Wang J."/>
            <person name="Zhu Y."/>
            <person name="Liu G."/>
            <person name="Chen Q."/>
            <person name="Chen Z."/>
            <person name="Lan J."/>
            <person name="Che J."/>
            <person name="Ge C."/>
            <person name="Shi H."/>
            <person name="Pan Z."/>
            <person name="Liu X."/>
        </authorList>
    </citation>
    <scope>NUCLEOTIDE SEQUENCE [LARGE SCALE GENOMIC DNA]</scope>
    <source>
        <strain evidence="2">FJAT-4402</strain>
    </source>
</reference>
<sequence>MQSQQILLMDRIHFGDPSLSAFFLESTILERLTLEVRTSIFINDLLNSLTLYQTFSPISILFF</sequence>
<evidence type="ECO:0000313" key="1">
    <source>
        <dbReference type="EMBL" id="ALC81951.1"/>
    </source>
</evidence>